<dbReference type="Proteomes" id="UP000811609">
    <property type="component" value="Chromosome 5"/>
</dbReference>
<keyword evidence="2" id="KW-1185">Reference proteome</keyword>
<gene>
    <name evidence="1" type="ORF">CIPAW_05G177800</name>
</gene>
<name>A0A8T1QJH4_CARIL</name>
<dbReference type="EMBL" id="CM031813">
    <property type="protein sequence ID" value="KAG6654900.1"/>
    <property type="molecule type" value="Genomic_DNA"/>
</dbReference>
<evidence type="ECO:0000313" key="2">
    <source>
        <dbReference type="Proteomes" id="UP000811609"/>
    </source>
</evidence>
<evidence type="ECO:0000313" key="1">
    <source>
        <dbReference type="EMBL" id="KAG6654900.1"/>
    </source>
</evidence>
<sequence>MVILFASSSVAIKTQLAVLLSLEVREWSRVDILLAPSRFLIRVAGEF</sequence>
<reference evidence="1" key="1">
    <citation type="submission" date="2020-12" db="EMBL/GenBank/DDBJ databases">
        <title>WGS assembly of Carya illinoinensis cv. Pawnee.</title>
        <authorList>
            <person name="Platts A."/>
            <person name="Shu S."/>
            <person name="Wright S."/>
            <person name="Barry K."/>
            <person name="Edger P."/>
            <person name="Pires J.C."/>
            <person name="Schmutz J."/>
        </authorList>
    </citation>
    <scope>NUCLEOTIDE SEQUENCE</scope>
    <source>
        <tissue evidence="1">Leaf</tissue>
    </source>
</reference>
<accession>A0A8T1QJH4</accession>
<comment type="caution">
    <text evidence="1">The sequence shown here is derived from an EMBL/GenBank/DDBJ whole genome shotgun (WGS) entry which is preliminary data.</text>
</comment>
<dbReference type="AlphaFoldDB" id="A0A8T1QJH4"/>
<proteinExistence type="predicted"/>
<organism evidence="1 2">
    <name type="scientific">Carya illinoinensis</name>
    <name type="common">Pecan</name>
    <dbReference type="NCBI Taxonomy" id="32201"/>
    <lineage>
        <taxon>Eukaryota</taxon>
        <taxon>Viridiplantae</taxon>
        <taxon>Streptophyta</taxon>
        <taxon>Embryophyta</taxon>
        <taxon>Tracheophyta</taxon>
        <taxon>Spermatophyta</taxon>
        <taxon>Magnoliopsida</taxon>
        <taxon>eudicotyledons</taxon>
        <taxon>Gunneridae</taxon>
        <taxon>Pentapetalae</taxon>
        <taxon>rosids</taxon>
        <taxon>fabids</taxon>
        <taxon>Fagales</taxon>
        <taxon>Juglandaceae</taxon>
        <taxon>Carya</taxon>
    </lineage>
</organism>
<protein>
    <submittedName>
        <fullName evidence="1">Uncharacterized protein</fullName>
    </submittedName>
</protein>